<dbReference type="AlphaFoldDB" id="A0A8X6L3S5"/>
<keyword evidence="3" id="KW-1185">Reference proteome</keyword>
<evidence type="ECO:0000256" key="1">
    <source>
        <dbReference type="SAM" id="MobiDB-lite"/>
    </source>
</evidence>
<reference evidence="2" key="1">
    <citation type="submission" date="2020-07" db="EMBL/GenBank/DDBJ databases">
        <title>Multicomponent nature underlies the extraordinary mechanical properties of spider dragline silk.</title>
        <authorList>
            <person name="Kono N."/>
            <person name="Nakamura H."/>
            <person name="Mori M."/>
            <person name="Yoshida Y."/>
            <person name="Ohtoshi R."/>
            <person name="Malay A.D."/>
            <person name="Moran D.A.P."/>
            <person name="Tomita M."/>
            <person name="Numata K."/>
            <person name="Arakawa K."/>
        </authorList>
    </citation>
    <scope>NUCLEOTIDE SEQUENCE</scope>
</reference>
<proteinExistence type="predicted"/>
<evidence type="ECO:0000313" key="2">
    <source>
        <dbReference type="EMBL" id="GFQ94431.1"/>
    </source>
</evidence>
<dbReference type="EMBL" id="BMAO01014358">
    <property type="protein sequence ID" value="GFQ94431.1"/>
    <property type="molecule type" value="Genomic_DNA"/>
</dbReference>
<name>A0A8X6L3S5_TRICU</name>
<protein>
    <submittedName>
        <fullName evidence="2">Uncharacterized protein</fullName>
    </submittedName>
</protein>
<dbReference type="Proteomes" id="UP000887116">
    <property type="component" value="Unassembled WGS sequence"/>
</dbReference>
<comment type="caution">
    <text evidence="2">The sequence shown here is derived from an EMBL/GenBank/DDBJ whole genome shotgun (WGS) entry which is preliminary data.</text>
</comment>
<sequence>MVNTPFHRVVSNTPLQQPLNTVPTPFPFKRQTHMCHPTTSLSLQMALVTDCDVTSRFRPSVAAVPPSPQTQRRSLFRVSNRQRRTSQCTGNNTSSAQERYQGNTIHTSSSARKVCILNNMKEFAFAAIFSPHVNIALFRFDT</sequence>
<evidence type="ECO:0000313" key="3">
    <source>
        <dbReference type="Proteomes" id="UP000887116"/>
    </source>
</evidence>
<feature type="region of interest" description="Disordered" evidence="1">
    <location>
        <begin position="79"/>
        <end position="100"/>
    </location>
</feature>
<organism evidence="2 3">
    <name type="scientific">Trichonephila clavata</name>
    <name type="common">Joro spider</name>
    <name type="synonym">Nephila clavata</name>
    <dbReference type="NCBI Taxonomy" id="2740835"/>
    <lineage>
        <taxon>Eukaryota</taxon>
        <taxon>Metazoa</taxon>
        <taxon>Ecdysozoa</taxon>
        <taxon>Arthropoda</taxon>
        <taxon>Chelicerata</taxon>
        <taxon>Arachnida</taxon>
        <taxon>Araneae</taxon>
        <taxon>Araneomorphae</taxon>
        <taxon>Entelegynae</taxon>
        <taxon>Araneoidea</taxon>
        <taxon>Nephilidae</taxon>
        <taxon>Trichonephila</taxon>
    </lineage>
</organism>
<gene>
    <name evidence="2" type="ORF">TNCT_583731</name>
</gene>
<accession>A0A8X6L3S5</accession>